<keyword evidence="3" id="KW-0238">DNA-binding</keyword>
<dbReference type="InterPro" id="IPR036388">
    <property type="entry name" value="WH-like_DNA-bd_sf"/>
</dbReference>
<comment type="similarity">
    <text evidence="1">Belongs to the LysR transcriptional regulatory family.</text>
</comment>
<dbReference type="CDD" id="cd05466">
    <property type="entry name" value="PBP2_LTTR_substrate"/>
    <property type="match status" value="1"/>
</dbReference>
<dbReference type="SUPFAM" id="SSF53850">
    <property type="entry name" value="Periplasmic binding protein-like II"/>
    <property type="match status" value="1"/>
</dbReference>
<dbReference type="GO" id="GO:0032993">
    <property type="term" value="C:protein-DNA complex"/>
    <property type="evidence" value="ECO:0007669"/>
    <property type="project" value="TreeGrafter"/>
</dbReference>
<name>A0A6B3SVX8_9BURK</name>
<dbReference type="PANTHER" id="PTHR30346">
    <property type="entry name" value="TRANSCRIPTIONAL DUAL REGULATOR HCAR-RELATED"/>
    <property type="match status" value="1"/>
</dbReference>
<dbReference type="GO" id="GO:0003700">
    <property type="term" value="F:DNA-binding transcription factor activity"/>
    <property type="evidence" value="ECO:0007669"/>
    <property type="project" value="InterPro"/>
</dbReference>
<evidence type="ECO:0000256" key="4">
    <source>
        <dbReference type="ARBA" id="ARBA00023163"/>
    </source>
</evidence>
<proteinExistence type="inferred from homology"/>
<dbReference type="InterPro" id="IPR000847">
    <property type="entry name" value="LysR_HTH_N"/>
</dbReference>
<dbReference type="PANTHER" id="PTHR30346:SF28">
    <property type="entry name" value="HTH-TYPE TRANSCRIPTIONAL REGULATOR CYNR"/>
    <property type="match status" value="1"/>
</dbReference>
<evidence type="ECO:0000256" key="2">
    <source>
        <dbReference type="ARBA" id="ARBA00023015"/>
    </source>
</evidence>
<sequence>MEIYQLRTFLAVAKTGHLTKAAEKLHISQPAVSKQIRALEEELGVALFVRTPTGSPLTKAGELLLPQAEKTLADALELVRMAKGLQGQKAGTIRLGTIIDPEFLRLGNTLGRLLNLHPRIDVKLTHGISGWILELIRAGELDAGFYLGEVADPAIHATELSILTYQVAAPASWKAEIAAASWKTIMHMPWIGTPLHSSQHRLVKQMSEEQNCTVTTVVEADQESTMRNLVIQGVGLCLLREDIARDAEAQGLLVTWPGTVRLCPLSFIFMKHKQDDVLVEALHQSVLDVWRNVQ</sequence>
<dbReference type="InterPro" id="IPR036390">
    <property type="entry name" value="WH_DNA-bd_sf"/>
</dbReference>
<dbReference type="Pfam" id="PF00126">
    <property type="entry name" value="HTH_1"/>
    <property type="match status" value="1"/>
</dbReference>
<feature type="domain" description="HTH lysR-type" evidence="5">
    <location>
        <begin position="1"/>
        <end position="58"/>
    </location>
</feature>
<organism evidence="6 7">
    <name type="scientific">Noviherbaspirillum galbum</name>
    <dbReference type="NCBI Taxonomy" id="2709383"/>
    <lineage>
        <taxon>Bacteria</taxon>
        <taxon>Pseudomonadati</taxon>
        <taxon>Pseudomonadota</taxon>
        <taxon>Betaproteobacteria</taxon>
        <taxon>Burkholderiales</taxon>
        <taxon>Oxalobacteraceae</taxon>
        <taxon>Noviherbaspirillum</taxon>
    </lineage>
</organism>
<keyword evidence="7" id="KW-1185">Reference proteome</keyword>
<dbReference type="Gene3D" id="1.10.10.10">
    <property type="entry name" value="Winged helix-like DNA-binding domain superfamily/Winged helix DNA-binding domain"/>
    <property type="match status" value="1"/>
</dbReference>
<protein>
    <submittedName>
        <fullName evidence="6">LysR family transcriptional regulator</fullName>
    </submittedName>
</protein>
<comment type="caution">
    <text evidence="6">The sequence shown here is derived from an EMBL/GenBank/DDBJ whole genome shotgun (WGS) entry which is preliminary data.</text>
</comment>
<keyword evidence="4" id="KW-0804">Transcription</keyword>
<dbReference type="Pfam" id="PF03466">
    <property type="entry name" value="LysR_substrate"/>
    <property type="match status" value="1"/>
</dbReference>
<evidence type="ECO:0000256" key="3">
    <source>
        <dbReference type="ARBA" id="ARBA00023125"/>
    </source>
</evidence>
<evidence type="ECO:0000313" key="6">
    <source>
        <dbReference type="EMBL" id="NEX61789.1"/>
    </source>
</evidence>
<evidence type="ECO:0000259" key="5">
    <source>
        <dbReference type="PROSITE" id="PS50931"/>
    </source>
</evidence>
<gene>
    <name evidence="6" type="ORF">G3574_11925</name>
</gene>
<dbReference type="InterPro" id="IPR005119">
    <property type="entry name" value="LysR_subst-bd"/>
</dbReference>
<reference evidence="6 7" key="1">
    <citation type="submission" date="2020-02" db="EMBL/GenBank/DDBJ databases">
        <authorList>
            <person name="Kim M.K."/>
        </authorList>
    </citation>
    <scope>NUCLEOTIDE SEQUENCE [LARGE SCALE GENOMIC DNA]</scope>
    <source>
        <strain evidence="6 7">17J57-3</strain>
    </source>
</reference>
<keyword evidence="2" id="KW-0805">Transcription regulation</keyword>
<dbReference type="GO" id="GO:0003677">
    <property type="term" value="F:DNA binding"/>
    <property type="evidence" value="ECO:0007669"/>
    <property type="project" value="UniProtKB-KW"/>
</dbReference>
<dbReference type="AlphaFoldDB" id="A0A6B3SVX8"/>
<dbReference type="FunFam" id="1.10.10.10:FF:000001">
    <property type="entry name" value="LysR family transcriptional regulator"/>
    <property type="match status" value="1"/>
</dbReference>
<dbReference type="Gene3D" id="3.40.190.290">
    <property type="match status" value="1"/>
</dbReference>
<dbReference type="RefSeq" id="WP_163963326.1">
    <property type="nucleotide sequence ID" value="NZ_JAAIVB010000037.1"/>
</dbReference>
<evidence type="ECO:0000313" key="7">
    <source>
        <dbReference type="Proteomes" id="UP000482155"/>
    </source>
</evidence>
<evidence type="ECO:0000256" key="1">
    <source>
        <dbReference type="ARBA" id="ARBA00009437"/>
    </source>
</evidence>
<dbReference type="Proteomes" id="UP000482155">
    <property type="component" value="Unassembled WGS sequence"/>
</dbReference>
<dbReference type="PRINTS" id="PR00039">
    <property type="entry name" value="HTHLYSR"/>
</dbReference>
<dbReference type="PROSITE" id="PS50931">
    <property type="entry name" value="HTH_LYSR"/>
    <property type="match status" value="1"/>
</dbReference>
<dbReference type="EMBL" id="JAAIVB010000037">
    <property type="protein sequence ID" value="NEX61789.1"/>
    <property type="molecule type" value="Genomic_DNA"/>
</dbReference>
<accession>A0A6B3SVX8</accession>
<dbReference type="SUPFAM" id="SSF46785">
    <property type="entry name" value="Winged helix' DNA-binding domain"/>
    <property type="match status" value="1"/>
</dbReference>